<accession>A0AAW6DMV4</accession>
<dbReference type="EMBL" id="JAQMLA010000053">
    <property type="protein sequence ID" value="MDB8687894.1"/>
    <property type="molecule type" value="Genomic_DNA"/>
</dbReference>
<dbReference type="AlphaFoldDB" id="A0AAW6DMV4"/>
<feature type="domain" description="Replication initiator A N-terminal" evidence="1">
    <location>
        <begin position="19"/>
        <end position="93"/>
    </location>
</feature>
<dbReference type="InterPro" id="IPR010724">
    <property type="entry name" value="RepA_N"/>
</dbReference>
<organism evidence="2 3">
    <name type="scientific">Mediterraneibacter gnavus</name>
    <name type="common">Ruminococcus gnavus</name>
    <dbReference type="NCBI Taxonomy" id="33038"/>
    <lineage>
        <taxon>Bacteria</taxon>
        <taxon>Bacillati</taxon>
        <taxon>Bacillota</taxon>
        <taxon>Clostridia</taxon>
        <taxon>Lachnospirales</taxon>
        <taxon>Lachnospiraceae</taxon>
        <taxon>Mediterraneibacter</taxon>
    </lineage>
</organism>
<name>A0AAW6DMV4_MEDGN</name>
<evidence type="ECO:0000259" key="1">
    <source>
        <dbReference type="Pfam" id="PF06970"/>
    </source>
</evidence>
<dbReference type="Proteomes" id="UP001212160">
    <property type="component" value="Unassembled WGS sequence"/>
</dbReference>
<dbReference type="Pfam" id="PF06970">
    <property type="entry name" value="RepA_N"/>
    <property type="match status" value="1"/>
</dbReference>
<gene>
    <name evidence="2" type="ORF">PNW85_14685</name>
</gene>
<comment type="caution">
    <text evidence="2">The sequence shown here is derived from an EMBL/GenBank/DDBJ whole genome shotgun (WGS) entry which is preliminary data.</text>
</comment>
<protein>
    <submittedName>
        <fullName evidence="2">Replication initiator protein A</fullName>
    </submittedName>
</protein>
<proteinExistence type="predicted"/>
<dbReference type="RefSeq" id="WP_243039377.1">
    <property type="nucleotide sequence ID" value="NZ_JBCOVY010000103.1"/>
</dbReference>
<evidence type="ECO:0000313" key="3">
    <source>
        <dbReference type="Proteomes" id="UP001212160"/>
    </source>
</evidence>
<sequence length="171" mass="20319">MSIRATFHYFQGMECDMYSFYRIPKLLFTNEYFKNLSCEAKVLYGLMLDRMSLSIKNRWFDEEDRAYIFFSVEEIMEMLNCGRNKAVNCLKELDQEKGIGLIEKRRIGLGKTNVIYVKNFSLTEYPDEPACFDSEETPENVVERKENTETEIEEYAEKELEKPVNTQKFEK</sequence>
<reference evidence="2" key="1">
    <citation type="submission" date="2023-01" db="EMBL/GenBank/DDBJ databases">
        <title>Human gut microbiome strain richness.</title>
        <authorList>
            <person name="Chen-Liaw A."/>
        </authorList>
    </citation>
    <scope>NUCLEOTIDE SEQUENCE</scope>
    <source>
        <strain evidence="2">RTP21484st1_H11_RTP21484_190118</strain>
    </source>
</reference>
<evidence type="ECO:0000313" key="2">
    <source>
        <dbReference type="EMBL" id="MDB8687894.1"/>
    </source>
</evidence>